<feature type="coiled-coil region" evidence="1">
    <location>
        <begin position="7"/>
        <end position="41"/>
    </location>
</feature>
<gene>
    <name evidence="3" type="ORF">ERS852470_02710</name>
</gene>
<evidence type="ECO:0000313" key="4">
    <source>
        <dbReference type="Proteomes" id="UP000095558"/>
    </source>
</evidence>
<proteinExistence type="predicted"/>
<organism evidence="3 4">
    <name type="scientific">Clostridium disporicum</name>
    <dbReference type="NCBI Taxonomy" id="84024"/>
    <lineage>
        <taxon>Bacteria</taxon>
        <taxon>Bacillati</taxon>
        <taxon>Bacillota</taxon>
        <taxon>Clostridia</taxon>
        <taxon>Eubacteriales</taxon>
        <taxon>Clostridiaceae</taxon>
        <taxon>Clostridium</taxon>
    </lineage>
</organism>
<feature type="transmembrane region" description="Helical" evidence="2">
    <location>
        <begin position="158"/>
        <end position="176"/>
    </location>
</feature>
<evidence type="ECO:0000256" key="1">
    <source>
        <dbReference type="SAM" id="Coils"/>
    </source>
</evidence>
<dbReference type="Proteomes" id="UP000095558">
    <property type="component" value="Unassembled WGS sequence"/>
</dbReference>
<sequence>MDILIDTNSIRAKATELERLMKELDRKNDSLDKIKKQLDYEVKCKSNISNSISNIKMRISMVEDRIGKINYLLLFAASSYENAEKSLINLTKEFEENLKSLGFLFVSVYGKSENSIGKNKKNKKDEKWYTSKWFKIAVGGAVVVGAAVAVVVTGGSAMAIGAAVGAGAMGTAKGIISGIKSEKDGKDFMDGFADGFMKGAISGAITGAFIGKGVGTTLAKRAAQKAASNTAAEMAAEVGTETTVKTAAGSISKIKPAFKKKIIDSGKNVLKDSIKSGAEEALKSDDSGLEVADDFLKGAGKGAKNSTSKLVKDVLKGKAGNNEATDILIDGGAAVVEEGIDSIIKGEKLTAGEALETFENGINDSAKGKMKESIFGESIDKKGEIIVDLSFNEENTKIIDGISERINRINNKDSNS</sequence>
<keyword evidence="2" id="KW-0472">Membrane</keyword>
<keyword evidence="2" id="KW-0812">Transmembrane</keyword>
<reference evidence="3 4" key="1">
    <citation type="submission" date="2015-09" db="EMBL/GenBank/DDBJ databases">
        <authorList>
            <consortium name="Pathogen Informatics"/>
        </authorList>
    </citation>
    <scope>NUCLEOTIDE SEQUENCE [LARGE SCALE GENOMIC DNA]</scope>
    <source>
        <strain evidence="3 4">2789STDY5834855</strain>
    </source>
</reference>
<dbReference type="AlphaFoldDB" id="A0A174G6R6"/>
<name>A0A174G6R6_9CLOT</name>
<dbReference type="EMBL" id="CYZV01000031">
    <property type="protein sequence ID" value="CUO56580.1"/>
    <property type="molecule type" value="Genomic_DNA"/>
</dbReference>
<accession>A0A174G6R6</accession>
<keyword evidence="2" id="KW-1133">Transmembrane helix</keyword>
<keyword evidence="1" id="KW-0175">Coiled coil</keyword>
<evidence type="ECO:0000256" key="2">
    <source>
        <dbReference type="SAM" id="Phobius"/>
    </source>
</evidence>
<evidence type="ECO:0000313" key="3">
    <source>
        <dbReference type="EMBL" id="CUO56580.1"/>
    </source>
</evidence>
<feature type="transmembrane region" description="Helical" evidence="2">
    <location>
        <begin position="133"/>
        <end position="152"/>
    </location>
</feature>
<protein>
    <submittedName>
        <fullName evidence="3">Uncharacterized protein</fullName>
    </submittedName>
</protein>